<dbReference type="HOGENOM" id="CLU_1349377_0_0_1"/>
<evidence type="ECO:0000313" key="1">
    <source>
        <dbReference type="EMBL" id="EAZ63013.2"/>
    </source>
</evidence>
<gene>
    <name evidence="1" type="ORF">PICST_28899</name>
</gene>
<sequence length="203" mass="22796">MGESIKLPTWRIQKNYKRIRGGARLIRAENIKQCQKSSVKVTKSGYNVKPLFKNRKPIKLCTSFEKTLELQSEISLVPEKSESQNSSVCYSNSSPISTPEKPITPITPSNDCHFHKADDIESAQPTLSDYDSFFYGVNFSIEDQELIFNSFNSLATPTEVDSFSNQAAPAMTETYVPTIQMGSSGSYNEFENLTINPPLYLNN</sequence>
<proteinExistence type="predicted"/>
<accession>A3GH89</accession>
<evidence type="ECO:0000313" key="2">
    <source>
        <dbReference type="Proteomes" id="UP000002258"/>
    </source>
</evidence>
<dbReference type="GeneID" id="4851638"/>
<protein>
    <submittedName>
        <fullName evidence="1">Uncharacterized protein</fullName>
    </submittedName>
</protein>
<dbReference type="RefSeq" id="XP_001387036.2">
    <property type="nucleotide sequence ID" value="XM_001386999.1"/>
</dbReference>
<reference evidence="1 2" key="1">
    <citation type="journal article" date="2007" name="Nat. Biotechnol.">
        <title>Genome sequence of the lignocellulose-bioconverting and xylose-fermenting yeast Pichia stipitis.</title>
        <authorList>
            <person name="Jeffries T.W."/>
            <person name="Grigoriev I.V."/>
            <person name="Grimwood J."/>
            <person name="Laplaza J.M."/>
            <person name="Aerts A."/>
            <person name="Salamov A."/>
            <person name="Schmutz J."/>
            <person name="Lindquist E."/>
            <person name="Dehal P."/>
            <person name="Shapiro H."/>
            <person name="Jin Y.S."/>
            <person name="Passoth V."/>
            <person name="Richardson P.M."/>
        </authorList>
    </citation>
    <scope>NUCLEOTIDE SEQUENCE [LARGE SCALE GENOMIC DNA]</scope>
    <source>
        <strain evidence="2">ATCC 58785 / CBS 6054 / NBRC 10063 / NRRL Y-11545</strain>
    </source>
</reference>
<dbReference type="InParanoid" id="A3GH89"/>
<dbReference type="Proteomes" id="UP000002258">
    <property type="component" value="Chromosome 1"/>
</dbReference>
<keyword evidence="2" id="KW-1185">Reference proteome</keyword>
<dbReference type="AlphaFoldDB" id="A3GH89"/>
<comment type="caution">
    <text evidence="1">The sequence shown here is derived from an EMBL/GenBank/DDBJ whole genome shotgun (WGS) entry which is preliminary data.</text>
</comment>
<dbReference type="KEGG" id="pic:PICST_28899"/>
<name>A3GH89_PICST</name>
<organism evidence="1 2">
    <name type="scientific">Scheffersomyces stipitis (strain ATCC 58785 / CBS 6054 / NBRC 10063 / NRRL Y-11545)</name>
    <name type="common">Yeast</name>
    <name type="synonym">Pichia stipitis</name>
    <dbReference type="NCBI Taxonomy" id="322104"/>
    <lineage>
        <taxon>Eukaryota</taxon>
        <taxon>Fungi</taxon>
        <taxon>Dikarya</taxon>
        <taxon>Ascomycota</taxon>
        <taxon>Saccharomycotina</taxon>
        <taxon>Pichiomycetes</taxon>
        <taxon>Debaryomycetaceae</taxon>
        <taxon>Scheffersomyces</taxon>
    </lineage>
</organism>
<dbReference type="EMBL" id="AAVQ01000002">
    <property type="protein sequence ID" value="EAZ63013.2"/>
    <property type="molecule type" value="Genomic_DNA"/>
</dbReference>